<dbReference type="AlphaFoldDB" id="A0A8K0CEB8"/>
<sequence>MLELIDHPEDEDDIATEPDAVLSANEAFVCLETELKLMKWQPECNHLQLFTVKPNHTAVPAIDRSLGGEVLQVLGNSSDFESLNLPHTNKCNGIIKTVISPSILDEILEDIGEKRTNSDVSEALEVNKSEQSPIEHGTSGELRRAFE</sequence>
<evidence type="ECO:0000256" key="1">
    <source>
        <dbReference type="SAM" id="MobiDB-lite"/>
    </source>
</evidence>
<dbReference type="EMBL" id="VTPC01090310">
    <property type="protein sequence ID" value="KAF2883697.1"/>
    <property type="molecule type" value="Genomic_DNA"/>
</dbReference>
<proteinExistence type="predicted"/>
<feature type="region of interest" description="Disordered" evidence="1">
    <location>
        <begin position="118"/>
        <end position="147"/>
    </location>
</feature>
<comment type="caution">
    <text evidence="2">The sequence shown here is derived from an EMBL/GenBank/DDBJ whole genome shotgun (WGS) entry which is preliminary data.</text>
</comment>
<name>A0A8K0CEB8_IGNLU</name>
<keyword evidence="3" id="KW-1185">Reference proteome</keyword>
<organism evidence="2 3">
    <name type="scientific">Ignelater luminosus</name>
    <name type="common">Cucubano</name>
    <name type="synonym">Pyrophorus luminosus</name>
    <dbReference type="NCBI Taxonomy" id="2038154"/>
    <lineage>
        <taxon>Eukaryota</taxon>
        <taxon>Metazoa</taxon>
        <taxon>Ecdysozoa</taxon>
        <taxon>Arthropoda</taxon>
        <taxon>Hexapoda</taxon>
        <taxon>Insecta</taxon>
        <taxon>Pterygota</taxon>
        <taxon>Neoptera</taxon>
        <taxon>Endopterygota</taxon>
        <taxon>Coleoptera</taxon>
        <taxon>Polyphaga</taxon>
        <taxon>Elateriformia</taxon>
        <taxon>Elateroidea</taxon>
        <taxon>Elateridae</taxon>
        <taxon>Agrypninae</taxon>
        <taxon>Pyrophorini</taxon>
        <taxon>Ignelater</taxon>
    </lineage>
</organism>
<reference evidence="2" key="1">
    <citation type="submission" date="2019-08" db="EMBL/GenBank/DDBJ databases">
        <title>The genome of the North American firefly Photinus pyralis.</title>
        <authorList>
            <consortium name="Photinus pyralis genome working group"/>
            <person name="Fallon T.R."/>
            <person name="Sander Lower S.E."/>
            <person name="Weng J.-K."/>
        </authorList>
    </citation>
    <scope>NUCLEOTIDE SEQUENCE</scope>
    <source>
        <strain evidence="2">TRF0915ILg1</strain>
        <tissue evidence="2">Whole body</tissue>
    </source>
</reference>
<accession>A0A8K0CEB8</accession>
<evidence type="ECO:0000313" key="2">
    <source>
        <dbReference type="EMBL" id="KAF2883697.1"/>
    </source>
</evidence>
<evidence type="ECO:0000313" key="3">
    <source>
        <dbReference type="Proteomes" id="UP000801492"/>
    </source>
</evidence>
<dbReference type="Proteomes" id="UP000801492">
    <property type="component" value="Unassembled WGS sequence"/>
</dbReference>
<gene>
    <name evidence="2" type="ORF">ILUMI_22480</name>
</gene>
<dbReference type="OrthoDB" id="125347at2759"/>
<protein>
    <submittedName>
        <fullName evidence="2">Uncharacterized protein</fullName>
    </submittedName>
</protein>